<comment type="caution">
    <text evidence="7">The sequence shown here is derived from an EMBL/GenBank/DDBJ whole genome shotgun (WGS) entry which is preliminary data.</text>
</comment>
<dbReference type="Proteomes" id="UP000655588">
    <property type="component" value="Unassembled WGS sequence"/>
</dbReference>
<evidence type="ECO:0000256" key="2">
    <source>
        <dbReference type="ARBA" id="ARBA00022840"/>
    </source>
</evidence>
<dbReference type="FunFam" id="3.10.330.10:FF:000001">
    <property type="entry name" value="Cell division control 48"/>
    <property type="match status" value="1"/>
</dbReference>
<feature type="transmembrane region" description="Helical" evidence="4">
    <location>
        <begin position="563"/>
        <end position="585"/>
    </location>
</feature>
<dbReference type="Pfam" id="PF02933">
    <property type="entry name" value="CDC48_2"/>
    <property type="match status" value="1"/>
</dbReference>
<name>A0A833WA71_9HYME</name>
<feature type="transmembrane region" description="Helical" evidence="4">
    <location>
        <begin position="630"/>
        <end position="651"/>
    </location>
</feature>
<feature type="transmembrane region" description="Helical" evidence="4">
    <location>
        <begin position="663"/>
        <end position="685"/>
    </location>
</feature>
<keyword evidence="8" id="KW-1185">Reference proteome</keyword>
<dbReference type="InterPro" id="IPR029067">
    <property type="entry name" value="CDC48_domain_2-like_sf"/>
</dbReference>
<feature type="domain" description="AAA+ ATPase" evidence="5">
    <location>
        <begin position="329"/>
        <end position="468"/>
    </location>
</feature>
<dbReference type="FunFam" id="1.10.8.60:FF:000004">
    <property type="entry name" value="Cell division control 48"/>
    <property type="match status" value="1"/>
</dbReference>
<dbReference type="FunFam" id="3.40.50.300:FF:000048">
    <property type="entry name" value="Transitional endoplasmic reticulum ATPase"/>
    <property type="match status" value="1"/>
</dbReference>
<keyword evidence="4" id="KW-1133">Transmembrane helix</keyword>
<dbReference type="SUPFAM" id="SSF52540">
    <property type="entry name" value="P-loop containing nucleoside triphosphate hydrolases"/>
    <property type="match status" value="2"/>
</dbReference>
<keyword evidence="1 3" id="KW-0547">Nucleotide-binding</keyword>
<dbReference type="InterPro" id="IPR004201">
    <property type="entry name" value="Cdc48_dom2"/>
</dbReference>
<dbReference type="PANTHER" id="PTHR23077:SF171">
    <property type="entry name" value="NUCLEAR VALOSIN-CONTAINING PROTEIN-LIKE"/>
    <property type="match status" value="1"/>
</dbReference>
<dbReference type="PANTHER" id="PTHR23077">
    <property type="entry name" value="AAA-FAMILY ATPASE"/>
    <property type="match status" value="1"/>
</dbReference>
<dbReference type="InterPro" id="IPR003593">
    <property type="entry name" value="AAA+_ATPase"/>
</dbReference>
<dbReference type="InterPro" id="IPR003960">
    <property type="entry name" value="ATPase_AAA_CS"/>
</dbReference>
<dbReference type="CDD" id="cd19528">
    <property type="entry name" value="RecA-like_CDC48_r2-like"/>
    <property type="match status" value="1"/>
</dbReference>
<evidence type="ECO:0000256" key="1">
    <source>
        <dbReference type="ARBA" id="ARBA00022741"/>
    </source>
</evidence>
<dbReference type="GO" id="GO:0010498">
    <property type="term" value="P:proteasomal protein catabolic process"/>
    <property type="evidence" value="ECO:0007669"/>
    <property type="project" value="UniProtKB-ARBA"/>
</dbReference>
<keyword evidence="4" id="KW-0812">Transmembrane</keyword>
<dbReference type="InterPro" id="IPR027417">
    <property type="entry name" value="P-loop_NTPase"/>
</dbReference>
<dbReference type="Pfam" id="PF09336">
    <property type="entry name" value="Vps4_C"/>
    <property type="match status" value="1"/>
</dbReference>
<dbReference type="Gene3D" id="3.40.50.300">
    <property type="entry name" value="P-loop containing nucleotide triphosphate hydrolases"/>
    <property type="match status" value="2"/>
</dbReference>
<dbReference type="InterPro" id="IPR050168">
    <property type="entry name" value="AAA_ATPase_domain"/>
</dbReference>
<dbReference type="FunFam" id="3.40.50.300:FF:002861">
    <property type="entry name" value="Cell division control protein 48 homolog E"/>
    <property type="match status" value="1"/>
</dbReference>
<dbReference type="EMBL" id="WNWW01000152">
    <property type="protein sequence ID" value="KAF3429657.1"/>
    <property type="molecule type" value="Genomic_DNA"/>
</dbReference>
<gene>
    <name evidence="7" type="ORF">E2986_13906</name>
</gene>
<dbReference type="PROSITE" id="PS00674">
    <property type="entry name" value="AAA"/>
    <property type="match status" value="1"/>
</dbReference>
<dbReference type="GO" id="GO:0005524">
    <property type="term" value="F:ATP binding"/>
    <property type="evidence" value="ECO:0007669"/>
    <property type="project" value="UniProtKB-KW"/>
</dbReference>
<dbReference type="Pfam" id="PF17862">
    <property type="entry name" value="AAA_lid_3"/>
    <property type="match status" value="1"/>
</dbReference>
<reference evidence="7" key="1">
    <citation type="submission" date="2019-11" db="EMBL/GenBank/DDBJ databases">
        <title>The nuclear and mitochondrial genomes of Frieseomelitta varia - a highly eusocial stingless bee (Meliponini) with a permanently sterile worker caste.</title>
        <authorList>
            <person name="Freitas F.C.P."/>
            <person name="Lourenco A.P."/>
            <person name="Nunes F.M.F."/>
            <person name="Paschoal A.R."/>
            <person name="Abreu F.C.P."/>
            <person name="Barbin F.O."/>
            <person name="Bataglia L."/>
            <person name="Cardoso-Junior C.A.M."/>
            <person name="Cervoni M.S."/>
            <person name="Silva S.R."/>
            <person name="Dalarmi F."/>
            <person name="Del Lama M.A."/>
            <person name="Depintor T.S."/>
            <person name="Ferreira K.M."/>
            <person name="Goria P.S."/>
            <person name="Jaskot M.C."/>
            <person name="Lago D.C."/>
            <person name="Luna-Lucena D."/>
            <person name="Moda L.M."/>
            <person name="Nascimento L."/>
            <person name="Pedrino M."/>
            <person name="Rabico F.O."/>
            <person name="Sanches F.C."/>
            <person name="Santos D.E."/>
            <person name="Santos C.G."/>
            <person name="Vieira J."/>
            <person name="Lopes T.F."/>
            <person name="Barchuk A.R."/>
            <person name="Hartfelder K."/>
            <person name="Simoes Z.L.P."/>
            <person name="Bitondi M.M.G."/>
            <person name="Pinheiro D.G."/>
        </authorList>
    </citation>
    <scope>NUCLEOTIDE SEQUENCE</scope>
    <source>
        <strain evidence="7">USP_RPSP 00005682</strain>
        <tissue evidence="7">Whole individual</tissue>
    </source>
</reference>
<dbReference type="InterPro" id="IPR015415">
    <property type="entry name" value="Spast_Vps4_C"/>
</dbReference>
<dbReference type="AlphaFoldDB" id="A0A833WA71"/>
<feature type="domain" description="AAA+ ATPase" evidence="5">
    <location>
        <begin position="119"/>
        <end position="294"/>
    </location>
</feature>
<evidence type="ECO:0000256" key="3">
    <source>
        <dbReference type="RuleBase" id="RU003651"/>
    </source>
</evidence>
<organism evidence="7 8">
    <name type="scientific">Frieseomelitta varia</name>
    <dbReference type="NCBI Taxonomy" id="561572"/>
    <lineage>
        <taxon>Eukaryota</taxon>
        <taxon>Metazoa</taxon>
        <taxon>Ecdysozoa</taxon>
        <taxon>Arthropoda</taxon>
        <taxon>Hexapoda</taxon>
        <taxon>Insecta</taxon>
        <taxon>Pterygota</taxon>
        <taxon>Neoptera</taxon>
        <taxon>Endopterygota</taxon>
        <taxon>Hymenoptera</taxon>
        <taxon>Apocrita</taxon>
        <taxon>Aculeata</taxon>
        <taxon>Apoidea</taxon>
        <taxon>Anthophila</taxon>
        <taxon>Apidae</taxon>
        <taxon>Frieseomelitta</taxon>
    </lineage>
</organism>
<feature type="domain" description="CDC48" evidence="6">
    <location>
        <begin position="7"/>
        <end position="73"/>
    </location>
</feature>
<keyword evidence="4" id="KW-0472">Membrane</keyword>
<dbReference type="Gene3D" id="3.10.330.10">
    <property type="match status" value="1"/>
</dbReference>
<evidence type="ECO:0000313" key="7">
    <source>
        <dbReference type="EMBL" id="KAF3429657.1"/>
    </source>
</evidence>
<evidence type="ECO:0000259" key="6">
    <source>
        <dbReference type="SMART" id="SM01072"/>
    </source>
</evidence>
<evidence type="ECO:0000313" key="8">
    <source>
        <dbReference type="Proteomes" id="UP000655588"/>
    </source>
</evidence>
<accession>A0A833WA71</accession>
<dbReference type="SMART" id="SM01072">
    <property type="entry name" value="CDC48_2"/>
    <property type="match status" value="1"/>
</dbReference>
<dbReference type="SUPFAM" id="SSF54585">
    <property type="entry name" value="Cdc48 domain 2-like"/>
    <property type="match status" value="1"/>
</dbReference>
<comment type="similarity">
    <text evidence="3">Belongs to the AAA ATPase family.</text>
</comment>
<protein>
    <submittedName>
        <fullName evidence="7">Uncharacterized protein</fullName>
    </submittedName>
</protein>
<keyword evidence="2 3" id="KW-0067">ATP-binding</keyword>
<dbReference type="Gene3D" id="1.10.8.60">
    <property type="match status" value="2"/>
</dbReference>
<sequence>MDDTVTGLTGNLFEVYLKPYFLEAYRPVHKDDNFIVRGGMRVVEFKVVETDPGPFCIVAPDTIIHCEGDAIKREEEEEALNAVGYDDIGGVRKQLAQIKEMVELPLRHPSLFKVIGVKPPRGILLYGPPGTGKTLIARAVANETGAFFFLINDSWRGRKTYSVSAVNFNGCIDPALRRFGRFDKEIDIGIPDATGRLEILRIHTKNMKLADDVELEEIAAETHGHVGADLASLCSEAALQQIREKMDLIDLEEEHIDAEVLSSLAVTMDNFKYAMTKSSPSALRETIVEVPTVTWDDIGGLHNVKMELQELVQYPVEHPDKFLKFGMQPSRGVLFYGPPGCGKTLLAKAIANECQANFISVKGPELLTMWFGESEANVRDVFDKARAAAPCVLFFDELDSIAKSRGGTLGDAGGAADRVINQILTEMDGMGAKKNVFIIGATNRPDIIDPAILRPGRLDQLIYIPLPDEKSREAIFRANLRKSPVAKMDEDDPVPEITRAHFEEAMRFARRSVSDNDIRKYEMFAQTLQQSRGFGSNFRAEQAVLKIQHKAIKPFKMMEMMIFIAKFMSVYLITIVVCILIGLHYHSFSDSSINSAMITMGAYGGYLIILVGTFFGIIMGTGVERRIDMFYSVVGCILFIIAGALILDHFANSVYRGSLRDTGLAKGCISIVGGILFLVDAILVFRGEV</sequence>
<dbReference type="InterPro" id="IPR041569">
    <property type="entry name" value="AAA_lid_3"/>
</dbReference>
<dbReference type="GO" id="GO:0016887">
    <property type="term" value="F:ATP hydrolysis activity"/>
    <property type="evidence" value="ECO:0007669"/>
    <property type="project" value="InterPro"/>
</dbReference>
<dbReference type="Pfam" id="PF00004">
    <property type="entry name" value="AAA"/>
    <property type="match status" value="2"/>
</dbReference>
<dbReference type="Gene3D" id="6.10.20.150">
    <property type="match status" value="1"/>
</dbReference>
<proteinExistence type="inferred from homology"/>
<evidence type="ECO:0000256" key="4">
    <source>
        <dbReference type="SAM" id="Phobius"/>
    </source>
</evidence>
<dbReference type="InterPro" id="IPR003959">
    <property type="entry name" value="ATPase_AAA_core"/>
</dbReference>
<evidence type="ECO:0000259" key="5">
    <source>
        <dbReference type="SMART" id="SM00382"/>
    </source>
</evidence>
<dbReference type="SMART" id="SM00382">
    <property type="entry name" value="AAA"/>
    <property type="match status" value="2"/>
</dbReference>
<feature type="transmembrane region" description="Helical" evidence="4">
    <location>
        <begin position="597"/>
        <end position="618"/>
    </location>
</feature>